<feature type="domain" description="BTB" evidence="1">
    <location>
        <begin position="76"/>
        <end position="145"/>
    </location>
</feature>
<dbReference type="OrthoDB" id="1022638at2759"/>
<name>S8C387_DACHA</name>
<dbReference type="InterPro" id="IPR000210">
    <property type="entry name" value="BTB/POZ_dom"/>
</dbReference>
<evidence type="ECO:0000313" key="3">
    <source>
        <dbReference type="Proteomes" id="UP000015100"/>
    </source>
</evidence>
<dbReference type="OMA" id="TREYCKF"/>
<organism evidence="2 3">
    <name type="scientific">Dactylellina haptotyla (strain CBS 200.50)</name>
    <name type="common">Nematode-trapping fungus</name>
    <name type="synonym">Monacrosporium haptotylum</name>
    <dbReference type="NCBI Taxonomy" id="1284197"/>
    <lineage>
        <taxon>Eukaryota</taxon>
        <taxon>Fungi</taxon>
        <taxon>Dikarya</taxon>
        <taxon>Ascomycota</taxon>
        <taxon>Pezizomycotina</taxon>
        <taxon>Orbiliomycetes</taxon>
        <taxon>Orbiliales</taxon>
        <taxon>Orbiliaceae</taxon>
        <taxon>Dactylellina</taxon>
    </lineage>
</organism>
<comment type="caution">
    <text evidence="2">The sequence shown here is derived from an EMBL/GenBank/DDBJ whole genome shotgun (WGS) entry which is preliminary data.</text>
</comment>
<dbReference type="EMBL" id="AQGS01000129">
    <property type="protein sequence ID" value="EPS42142.1"/>
    <property type="molecule type" value="Genomic_DNA"/>
</dbReference>
<dbReference type="PANTHER" id="PTHR47843">
    <property type="entry name" value="BTB DOMAIN-CONTAINING PROTEIN-RELATED"/>
    <property type="match status" value="1"/>
</dbReference>
<evidence type="ECO:0000313" key="2">
    <source>
        <dbReference type="EMBL" id="EPS42142.1"/>
    </source>
</evidence>
<dbReference type="SUPFAM" id="SSF54695">
    <property type="entry name" value="POZ domain"/>
    <property type="match status" value="1"/>
</dbReference>
<dbReference type="AlphaFoldDB" id="S8C387"/>
<reference evidence="3" key="2">
    <citation type="submission" date="2013-04" db="EMBL/GenBank/DDBJ databases">
        <title>Genomic mechanisms accounting for the adaptation to parasitism in nematode-trapping fungi.</title>
        <authorList>
            <person name="Ahren D.G."/>
        </authorList>
    </citation>
    <scope>NUCLEOTIDE SEQUENCE [LARGE SCALE GENOMIC DNA]</scope>
    <source>
        <strain evidence="3">CBS 200.50</strain>
    </source>
</reference>
<dbReference type="Pfam" id="PF00651">
    <property type="entry name" value="BTB"/>
    <property type="match status" value="1"/>
</dbReference>
<proteinExistence type="predicted"/>
<dbReference type="InterPro" id="IPR011333">
    <property type="entry name" value="SKP1/BTB/POZ_sf"/>
</dbReference>
<dbReference type="SMART" id="SM00225">
    <property type="entry name" value="BTB"/>
    <property type="match status" value="1"/>
</dbReference>
<dbReference type="STRING" id="1284197.S8C387"/>
<reference evidence="2 3" key="1">
    <citation type="journal article" date="2013" name="PLoS Genet.">
        <title>Genomic mechanisms accounting for the adaptation to parasitism in nematode-trapping fungi.</title>
        <authorList>
            <person name="Meerupati T."/>
            <person name="Andersson K.M."/>
            <person name="Friman E."/>
            <person name="Kumar D."/>
            <person name="Tunlid A."/>
            <person name="Ahren D."/>
        </authorList>
    </citation>
    <scope>NUCLEOTIDE SEQUENCE [LARGE SCALE GENOMIC DNA]</scope>
    <source>
        <strain evidence="2 3">CBS 200.50</strain>
    </source>
</reference>
<dbReference type="PROSITE" id="PS50097">
    <property type="entry name" value="BTB"/>
    <property type="match status" value="1"/>
</dbReference>
<evidence type="ECO:0000259" key="1">
    <source>
        <dbReference type="PROSITE" id="PS50097"/>
    </source>
</evidence>
<protein>
    <recommendedName>
        <fullName evidence="1">BTB domain-containing protein</fullName>
    </recommendedName>
</protein>
<dbReference type="HOGENOM" id="CLU_1061815_0_0_1"/>
<accession>S8C387</accession>
<dbReference type="Proteomes" id="UP000015100">
    <property type="component" value="Unassembled WGS sequence"/>
</dbReference>
<dbReference type="Gene3D" id="3.30.710.10">
    <property type="entry name" value="Potassium Channel Kv1.1, Chain A"/>
    <property type="match status" value="1"/>
</dbReference>
<dbReference type="CDD" id="cd18186">
    <property type="entry name" value="BTB_POZ_ZBTB_KLHL-like"/>
    <property type="match status" value="1"/>
</dbReference>
<sequence length="262" mass="30337">MSFFIGSLSRLNAQSKALPTHHSPICNFTFFGQHISQFNLYELKLIILTDTVSLAIEAMCPKENYTETPFYLYKEPDLTLIVGNEKAIFKVHEYVLAPQSGFFKAALTIGTKESRLKAIELPELQEDDVSDILRWLYRVELWAPKRFSPYKFSTKNNDQKFLEAIDYLQIPKIARDYAKILNSKILAGYHEINISGCFARFLNTLYRVGGWIEPDVLRKLFPGKKDRWASVFYFHEEVLKMEDPDTAFLKMVGTVSVKWLPD</sequence>
<keyword evidence="3" id="KW-1185">Reference proteome</keyword>
<gene>
    <name evidence="2" type="ORF">H072_3948</name>
</gene>